<name>E3EC67_PAEPS</name>
<dbReference type="EMBL" id="CP002213">
    <property type="protein sequence ID" value="ADO54210.1"/>
    <property type="molecule type" value="Genomic_DNA"/>
</dbReference>
<accession>E3EC67</accession>
<gene>
    <name evidence="1" type="primary">M1-362</name>
    <name evidence="1" type="ORF">PPSC2_01130</name>
</gene>
<reference evidence="1 2" key="1">
    <citation type="journal article" date="2011" name="J. Bacteriol.">
        <title>Complete genome sequence of Paenibacillus polymyxa SC2, a strain of plant growth-promoting Rhizobacterium with broad-spectrum antimicrobial activity.</title>
        <authorList>
            <person name="Ma M."/>
            <person name="Wang C."/>
            <person name="Ding Y."/>
            <person name="Li L."/>
            <person name="Shen D."/>
            <person name="Jiang X."/>
            <person name="Guan D."/>
            <person name="Cao F."/>
            <person name="Chen H."/>
            <person name="Feng R."/>
            <person name="Wang X."/>
            <person name="Ge Y."/>
            <person name="Yao L."/>
            <person name="Bing X."/>
            <person name="Yang X."/>
            <person name="Li J."/>
            <person name="Du B."/>
        </authorList>
    </citation>
    <scope>NUCLEOTIDE SEQUENCE [LARGE SCALE GENOMIC DNA]</scope>
    <source>
        <strain evidence="1 2">SC2</strain>
    </source>
</reference>
<sequence length="427" mass="50216">MKYIHLMDEAQRLKILKKFKLPLGKPLQGYSQEEADELTEDDIFAFVYKQCEKYIPDRLIRLFENVDELASFKKGVKEHLIMNSYIVSNINILTGPEEKDTSNTRGIARIGKEIKRLGNELLPDMNNGNYVAHIVEEELVGVLQRYFDLEPYKRESSKAKGGFKDDVKVPYLVKPFIYFVTCINSIYKKLEKKEYSRELFGGISALFEEILKSYTEEQQIVSRYLFEREYSVRLINRINDNVELHGDQDIRELKKLFGFFAVLPNVDSRLEYLDVINKSLLNGSFTKSSSGKYGEHSYNEKIDNPSIWFDEVRLIILQFALVTLPLMELYHYELIYRYERSLTLTLRSEYDKQENIFETMKIVEGYKSTIDSDESYLLKNFVKQYPSKKRVIDSELAYDLVKRFHELDSNMDDFIAKIEQALLNTEK</sequence>
<dbReference type="KEGG" id="ppm:PPSC2_01130"/>
<evidence type="ECO:0000313" key="2">
    <source>
        <dbReference type="Proteomes" id="UP000006868"/>
    </source>
</evidence>
<dbReference type="PATRIC" id="fig|886882.15.peg.214"/>
<dbReference type="HOGENOM" id="CLU_642273_0_0_9"/>
<protein>
    <submittedName>
        <fullName evidence="1">M1-362</fullName>
    </submittedName>
</protein>
<evidence type="ECO:0000313" key="1">
    <source>
        <dbReference type="EMBL" id="ADO54210.1"/>
    </source>
</evidence>
<proteinExistence type="predicted"/>
<dbReference type="AlphaFoldDB" id="E3EC67"/>
<dbReference type="RefSeq" id="WP_013368853.1">
    <property type="nucleotide sequence ID" value="NC_014622.2"/>
</dbReference>
<organism evidence="1 2">
    <name type="scientific">Paenibacillus polymyxa (strain SC2)</name>
    <name type="common">Bacillus polymyxa</name>
    <dbReference type="NCBI Taxonomy" id="886882"/>
    <lineage>
        <taxon>Bacteria</taxon>
        <taxon>Bacillati</taxon>
        <taxon>Bacillota</taxon>
        <taxon>Bacilli</taxon>
        <taxon>Bacillales</taxon>
        <taxon>Paenibacillaceae</taxon>
        <taxon>Paenibacillus</taxon>
    </lineage>
</organism>
<dbReference type="Proteomes" id="UP000006868">
    <property type="component" value="Chromosome"/>
</dbReference>